<geneLocation type="plasmid" evidence="6">
    <name>pmbla003601</name>
</geneLocation>
<evidence type="ECO:0000256" key="2">
    <source>
        <dbReference type="ARBA" id="ARBA00023125"/>
    </source>
</evidence>
<proteinExistence type="predicted"/>
<evidence type="ECO:0000256" key="3">
    <source>
        <dbReference type="ARBA" id="ARBA00023163"/>
    </source>
</evidence>
<dbReference type="OrthoDB" id="33200at2157"/>
<dbReference type="SUPFAM" id="SSF46785">
    <property type="entry name" value="Winged helix' DNA-binding domain"/>
    <property type="match status" value="1"/>
</dbReference>
<evidence type="ECO:0000313" key="5">
    <source>
        <dbReference type="EMBL" id="QGX93379.1"/>
    </source>
</evidence>
<dbReference type="EMBL" id="CP034344">
    <property type="protein sequence ID" value="QGX93379.1"/>
    <property type="molecule type" value="Genomic_DNA"/>
</dbReference>
<dbReference type="CDD" id="cd00090">
    <property type="entry name" value="HTH_ARSR"/>
    <property type="match status" value="1"/>
</dbReference>
<dbReference type="RefSeq" id="WP_157687661.1">
    <property type="nucleotide sequence ID" value="NZ_CP034344.1"/>
</dbReference>
<dbReference type="Gene3D" id="1.10.10.10">
    <property type="entry name" value="Winged helix-like DNA-binding domain superfamily/Winged helix DNA-binding domain"/>
    <property type="match status" value="1"/>
</dbReference>
<protein>
    <submittedName>
        <fullName evidence="5">AsnC family transcriptional regulator</fullName>
    </submittedName>
</protein>
<reference evidence="5 6" key="1">
    <citation type="submission" date="2018-12" db="EMBL/GenBank/DDBJ databases">
        <title>Complete genome sequence of Haloplanus rallus MBLA0036.</title>
        <authorList>
            <person name="Nam Y.-d."/>
            <person name="Kang J."/>
            <person name="Chung W.-H."/>
            <person name="Park Y.S."/>
        </authorList>
    </citation>
    <scope>NUCLEOTIDE SEQUENCE [LARGE SCALE GENOMIC DNA]</scope>
    <source>
        <strain evidence="5 6">MBLA0036</strain>
        <plasmid evidence="6">pmbla003601</plasmid>
    </source>
</reference>
<evidence type="ECO:0000313" key="6">
    <source>
        <dbReference type="Proteomes" id="UP000428325"/>
    </source>
</evidence>
<dbReference type="SMART" id="SM00344">
    <property type="entry name" value="HTH_ASNC"/>
    <property type="match status" value="1"/>
</dbReference>
<evidence type="ECO:0000256" key="1">
    <source>
        <dbReference type="ARBA" id="ARBA00023015"/>
    </source>
</evidence>
<dbReference type="PRINTS" id="PR00033">
    <property type="entry name" value="HTHASNC"/>
</dbReference>
<dbReference type="InterPro" id="IPR000485">
    <property type="entry name" value="AsnC-type_HTH_dom"/>
</dbReference>
<feature type="domain" description="HTH asnC-type" evidence="4">
    <location>
        <begin position="4"/>
        <end position="67"/>
    </location>
</feature>
<dbReference type="InterPro" id="IPR036390">
    <property type="entry name" value="WH_DNA-bd_sf"/>
</dbReference>
<keyword evidence="3" id="KW-0804">Transcription</keyword>
<gene>
    <name evidence="5" type="ORF">EI982_00620</name>
</gene>
<organism evidence="5 6">
    <name type="scientific">Haloplanus rallus</name>
    <dbReference type="NCBI Taxonomy" id="1816183"/>
    <lineage>
        <taxon>Archaea</taxon>
        <taxon>Methanobacteriati</taxon>
        <taxon>Methanobacteriota</taxon>
        <taxon>Stenosarchaea group</taxon>
        <taxon>Halobacteria</taxon>
        <taxon>Halobacteriales</taxon>
        <taxon>Haloferacaceae</taxon>
        <taxon>Haloplanus</taxon>
    </lineage>
</organism>
<dbReference type="InterPro" id="IPR050684">
    <property type="entry name" value="HTH-Siroheme_Decarb"/>
</dbReference>
<evidence type="ECO:0000259" key="4">
    <source>
        <dbReference type="PROSITE" id="PS50956"/>
    </source>
</evidence>
<dbReference type="KEGG" id="hra:EI982_00620"/>
<dbReference type="GeneID" id="69313830"/>
<dbReference type="InterPro" id="IPR011017">
    <property type="entry name" value="TRASH_dom"/>
</dbReference>
<dbReference type="PANTHER" id="PTHR43413:SF4">
    <property type="entry name" value="HTH-TYPE TRANSCRIPTIONAL REGULATOR LYSM"/>
    <property type="match status" value="1"/>
</dbReference>
<sequence length="199" mass="21922">MRDLDETDLEIIQLLMLDARRPYSEIADVVDLSAPAVSDRVERLQEMGIINRFTLDVDRSQLRGGIPVLITLDVESASHSAASIKDDLIDEGAIEHVFTTAEADLVLYARVPDTDIASWLADTIDTGAVDDFEVTLLAGANWAPELGETEFALSCAQCGNTVDSEGTATRIDGELYQFCCPSCEARFEEKYEQLREEAD</sequence>
<keyword evidence="1" id="KW-0805">Transcription regulation</keyword>
<dbReference type="PANTHER" id="PTHR43413">
    <property type="entry name" value="TRANSCRIPTIONAL REGULATOR, ASNC FAMILY"/>
    <property type="match status" value="1"/>
</dbReference>
<dbReference type="InterPro" id="IPR036388">
    <property type="entry name" value="WH-like_DNA-bd_sf"/>
</dbReference>
<keyword evidence="2" id="KW-0238">DNA-binding</keyword>
<dbReference type="GO" id="GO:0043565">
    <property type="term" value="F:sequence-specific DNA binding"/>
    <property type="evidence" value="ECO:0007669"/>
    <property type="project" value="InterPro"/>
</dbReference>
<dbReference type="InterPro" id="IPR056526">
    <property type="entry name" value="TRASH_HVO_1752"/>
</dbReference>
<dbReference type="InterPro" id="IPR019888">
    <property type="entry name" value="Tscrpt_reg_AsnC-like"/>
</dbReference>
<dbReference type="AlphaFoldDB" id="A0A6B9FCC4"/>
<name>A0A6B9FCC4_9EURY</name>
<dbReference type="InterPro" id="IPR011991">
    <property type="entry name" value="ArsR-like_HTH"/>
</dbReference>
<dbReference type="Pfam" id="PF13404">
    <property type="entry name" value="HTH_AsnC-type"/>
    <property type="match status" value="1"/>
</dbReference>
<keyword evidence="6" id="KW-1185">Reference proteome</keyword>
<keyword evidence="5" id="KW-0614">Plasmid</keyword>
<dbReference type="Proteomes" id="UP000428325">
    <property type="component" value="Plasmid pMBLA003601"/>
</dbReference>
<dbReference type="PROSITE" id="PS50956">
    <property type="entry name" value="HTH_ASNC_2"/>
    <property type="match status" value="1"/>
</dbReference>
<accession>A0A6B9FCC4</accession>
<dbReference type="SMART" id="SM00746">
    <property type="entry name" value="TRASH"/>
    <property type="match status" value="1"/>
</dbReference>
<dbReference type="Pfam" id="PF24273">
    <property type="entry name" value="TRASH_HVO_1752_C"/>
    <property type="match status" value="1"/>
</dbReference>